<dbReference type="InterPro" id="IPR011604">
    <property type="entry name" value="PDDEXK-like_dom_sf"/>
</dbReference>
<keyword evidence="4" id="KW-1185">Reference proteome</keyword>
<dbReference type="AlphaFoldDB" id="A0A8S3QC40"/>
<dbReference type="InterPro" id="IPR011335">
    <property type="entry name" value="Restrct_endonuc-II-like"/>
</dbReference>
<reference evidence="3" key="1">
    <citation type="submission" date="2021-03" db="EMBL/GenBank/DDBJ databases">
        <authorList>
            <person name="Bekaert M."/>
        </authorList>
    </citation>
    <scope>NUCLEOTIDE SEQUENCE</scope>
</reference>
<dbReference type="EMBL" id="CAJPWZ010000427">
    <property type="protein sequence ID" value="CAG2192646.1"/>
    <property type="molecule type" value="Genomic_DNA"/>
</dbReference>
<sequence length="166" mass="19119">MSCNAEEMVPTETDKPHKKDVTLETVVQRDKEKKEIFLEQPKATETEQNAKIKPAQSLIKSICHPSTVKFTNKATRWGCDHEKTVRQKYVDRRKDNHEIFEMKDSGLVLNSSFFKFPYLGASPDGIANCDYCGDICIEIKCPYRKRDVKLDAALDKRDCLEMRDGK</sequence>
<proteinExistence type="predicted"/>
<dbReference type="OrthoDB" id="7753208at2759"/>
<dbReference type="PANTHER" id="PTHR47526:SF3">
    <property type="entry name" value="PHD-TYPE DOMAIN-CONTAINING PROTEIN"/>
    <property type="match status" value="1"/>
</dbReference>
<dbReference type="PANTHER" id="PTHR47526">
    <property type="entry name" value="ATP-DEPENDENT DNA HELICASE"/>
    <property type="match status" value="1"/>
</dbReference>
<dbReference type="Proteomes" id="UP000683360">
    <property type="component" value="Unassembled WGS sequence"/>
</dbReference>
<evidence type="ECO:0000259" key="2">
    <source>
        <dbReference type="Pfam" id="PF09588"/>
    </source>
</evidence>
<dbReference type="CDD" id="cd22343">
    <property type="entry name" value="PDDEXK_lambda_exonuclease-like"/>
    <property type="match status" value="1"/>
</dbReference>
<comment type="caution">
    <text evidence="3">The sequence shown here is derived from an EMBL/GenBank/DDBJ whole genome shotgun (WGS) entry which is preliminary data.</text>
</comment>
<protein>
    <recommendedName>
        <fullName evidence="2">YqaJ viral recombinase domain-containing protein</fullName>
    </recommendedName>
</protein>
<dbReference type="Pfam" id="PF09588">
    <property type="entry name" value="YqaJ"/>
    <property type="match status" value="1"/>
</dbReference>
<evidence type="ECO:0000256" key="1">
    <source>
        <dbReference type="SAM" id="MobiDB-lite"/>
    </source>
</evidence>
<evidence type="ECO:0000313" key="3">
    <source>
        <dbReference type="EMBL" id="CAG2192646.1"/>
    </source>
</evidence>
<dbReference type="GO" id="GO:0006281">
    <property type="term" value="P:DNA repair"/>
    <property type="evidence" value="ECO:0007669"/>
    <property type="project" value="UniProtKB-ARBA"/>
</dbReference>
<dbReference type="InterPro" id="IPR019080">
    <property type="entry name" value="YqaJ_viral_recombinase"/>
</dbReference>
<organism evidence="3 4">
    <name type="scientific">Mytilus edulis</name>
    <name type="common">Blue mussel</name>
    <dbReference type="NCBI Taxonomy" id="6550"/>
    <lineage>
        <taxon>Eukaryota</taxon>
        <taxon>Metazoa</taxon>
        <taxon>Spiralia</taxon>
        <taxon>Lophotrochozoa</taxon>
        <taxon>Mollusca</taxon>
        <taxon>Bivalvia</taxon>
        <taxon>Autobranchia</taxon>
        <taxon>Pteriomorphia</taxon>
        <taxon>Mytilida</taxon>
        <taxon>Mytiloidea</taxon>
        <taxon>Mytilidae</taxon>
        <taxon>Mytilinae</taxon>
        <taxon>Mytilus</taxon>
    </lineage>
</organism>
<feature type="domain" description="YqaJ viral recombinase" evidence="2">
    <location>
        <begin position="45"/>
        <end position="146"/>
    </location>
</feature>
<gene>
    <name evidence="3" type="ORF">MEDL_7798</name>
</gene>
<accession>A0A8S3QC40</accession>
<dbReference type="Gene3D" id="3.90.320.10">
    <property type="match status" value="1"/>
</dbReference>
<evidence type="ECO:0000313" key="4">
    <source>
        <dbReference type="Proteomes" id="UP000683360"/>
    </source>
</evidence>
<dbReference type="SUPFAM" id="SSF52980">
    <property type="entry name" value="Restriction endonuclease-like"/>
    <property type="match status" value="1"/>
</dbReference>
<name>A0A8S3QC40_MYTED</name>
<feature type="region of interest" description="Disordered" evidence="1">
    <location>
        <begin position="1"/>
        <end position="20"/>
    </location>
</feature>